<protein>
    <recommendedName>
        <fullName evidence="3">Lipoprotein</fullName>
    </recommendedName>
</protein>
<dbReference type="AlphaFoldDB" id="A0A0G0UT78"/>
<gene>
    <name evidence="1" type="ORF">UU43_C0001G0113</name>
</gene>
<organism evidence="1 2">
    <name type="scientific">Candidatus Falkowbacteria bacterium GW2011_GWA2_41_14</name>
    <dbReference type="NCBI Taxonomy" id="1618635"/>
    <lineage>
        <taxon>Bacteria</taxon>
        <taxon>Candidatus Falkowiibacteriota</taxon>
    </lineage>
</organism>
<proteinExistence type="predicted"/>
<dbReference type="Proteomes" id="UP000034190">
    <property type="component" value="Unassembled WGS sequence"/>
</dbReference>
<evidence type="ECO:0000313" key="1">
    <source>
        <dbReference type="EMBL" id="KKR91933.1"/>
    </source>
</evidence>
<evidence type="ECO:0000313" key="2">
    <source>
        <dbReference type="Proteomes" id="UP000034190"/>
    </source>
</evidence>
<dbReference type="EMBL" id="LCAP01000001">
    <property type="protein sequence ID" value="KKR91933.1"/>
    <property type="molecule type" value="Genomic_DNA"/>
</dbReference>
<dbReference type="PROSITE" id="PS51257">
    <property type="entry name" value="PROKAR_LIPOPROTEIN"/>
    <property type="match status" value="1"/>
</dbReference>
<accession>A0A0G0UT78</accession>
<comment type="caution">
    <text evidence="1">The sequence shown here is derived from an EMBL/GenBank/DDBJ whole genome shotgun (WGS) entry which is preliminary data.</text>
</comment>
<name>A0A0G0UT78_9BACT</name>
<sequence length="154" mass="17368">MKNKITVLAIMVGLLALVSGCALYKSERQYDQGEWKGWAGGEEVARTKQDKLALAKLQATPVQTLVTNGVSQGYLGVIANMSTYRRLLFKYIGPETGIEYLGPGQQIEKYLLPGQYQGEIFYGGEKVGWLTFKSEPVVKTFFGRQVHWMFFSEW</sequence>
<evidence type="ECO:0008006" key="3">
    <source>
        <dbReference type="Google" id="ProtNLM"/>
    </source>
</evidence>
<reference evidence="1 2" key="1">
    <citation type="journal article" date="2015" name="Nature">
        <title>rRNA introns, odd ribosomes, and small enigmatic genomes across a large radiation of phyla.</title>
        <authorList>
            <person name="Brown C.T."/>
            <person name="Hug L.A."/>
            <person name="Thomas B.C."/>
            <person name="Sharon I."/>
            <person name="Castelle C.J."/>
            <person name="Singh A."/>
            <person name="Wilkins M.J."/>
            <person name="Williams K.H."/>
            <person name="Banfield J.F."/>
        </authorList>
    </citation>
    <scope>NUCLEOTIDE SEQUENCE [LARGE SCALE GENOMIC DNA]</scope>
</reference>